<proteinExistence type="predicted"/>
<protein>
    <submittedName>
        <fullName evidence="2">Uncharacterized protein</fullName>
    </submittedName>
</protein>
<dbReference type="EMBL" id="UPXX01000029">
    <property type="protein sequence ID" value="VBB45033.1"/>
    <property type="molecule type" value="Genomic_DNA"/>
</dbReference>
<dbReference type="AlphaFoldDB" id="A0A653AAN7"/>
<accession>A0A653AAN7</accession>
<dbReference type="SUPFAM" id="SSF56399">
    <property type="entry name" value="ADP-ribosylation"/>
    <property type="match status" value="1"/>
</dbReference>
<evidence type="ECO:0000313" key="2">
    <source>
        <dbReference type="EMBL" id="VBB45033.1"/>
    </source>
</evidence>
<organism evidence="2">
    <name type="scientific">Uncultured Desulfatiglans sp</name>
    <dbReference type="NCBI Taxonomy" id="1748965"/>
    <lineage>
        <taxon>Bacteria</taxon>
        <taxon>Pseudomonadati</taxon>
        <taxon>Thermodesulfobacteriota</taxon>
        <taxon>Desulfobacteria</taxon>
        <taxon>Desulfatiglandales</taxon>
        <taxon>Desulfatiglandaceae</taxon>
        <taxon>Desulfatiglans</taxon>
        <taxon>environmental samples</taxon>
    </lineage>
</organism>
<dbReference type="Gene3D" id="3.90.175.10">
    <property type="entry name" value="Diphtheria Toxin, domain 1"/>
    <property type="match status" value="1"/>
</dbReference>
<reference evidence="2" key="1">
    <citation type="submission" date="2018-07" db="EMBL/GenBank/DDBJ databases">
        <authorList>
            <consortium name="Genoscope - CEA"/>
            <person name="William W."/>
        </authorList>
    </citation>
    <scope>NUCLEOTIDE SEQUENCE</scope>
    <source>
        <strain evidence="2">IK1</strain>
    </source>
</reference>
<evidence type="ECO:0000256" key="1">
    <source>
        <dbReference type="SAM" id="MobiDB-lite"/>
    </source>
</evidence>
<sequence length="265" mass="30584">MFDPATALFIGIPYAIYKLHKHRNKKVAMYERGARPDKVTGVRGQLIPEFPKQPAPQRARQKPSRPANQKPKPKFNPVARSVHDFQNLIDQQIPHLDTIALITEINKLAERLKRDTLLKQEIEQALTRNQNQQKNSTNQKAGLFYQNADVQPRILKDGTVQPMDMWHGTSRKAAQSIFHERIFKKGPSDAFYMTPNFEEAKGFAKDRDPNKNGIIIRLYVDPSVKLERSFGYWKNEPKGVKFGQFFSEPGIVPVEMYDMNKKRIV</sequence>
<name>A0A653AAN7_UNCDX</name>
<feature type="region of interest" description="Disordered" evidence="1">
    <location>
        <begin position="48"/>
        <end position="77"/>
    </location>
</feature>
<gene>
    <name evidence="2" type="ORF">TRIP_B350166</name>
</gene>